<keyword evidence="6" id="KW-0133">Cell shape</keyword>
<comment type="similarity">
    <text evidence="12">Belongs to the SEDS family. FtsW subfamily.</text>
</comment>
<feature type="transmembrane region" description="Helical" evidence="18">
    <location>
        <begin position="46"/>
        <end position="65"/>
    </location>
</feature>
<dbReference type="GO" id="GO:0008955">
    <property type="term" value="F:peptidoglycan glycosyltransferase activity"/>
    <property type="evidence" value="ECO:0007669"/>
    <property type="project" value="UniProtKB-EC"/>
</dbReference>
<dbReference type="PROSITE" id="PS00428">
    <property type="entry name" value="FTSW_RODA_SPOVE"/>
    <property type="match status" value="1"/>
</dbReference>
<evidence type="ECO:0000256" key="3">
    <source>
        <dbReference type="ARBA" id="ARBA00022676"/>
    </source>
</evidence>
<comment type="catalytic activity">
    <reaction evidence="16">
        <text>[GlcNAc-(1-&gt;4)-Mur2Ac(oyl-L-Ala-gamma-D-Glu-L-Lys-D-Ala-D-Ala)](n)-di-trans,octa-cis-undecaprenyl diphosphate + beta-D-GlcNAc-(1-&gt;4)-Mur2Ac(oyl-L-Ala-gamma-D-Glu-L-Lys-D-Ala-D-Ala)-di-trans,octa-cis-undecaprenyl diphosphate = [GlcNAc-(1-&gt;4)-Mur2Ac(oyl-L-Ala-gamma-D-Glu-L-Lys-D-Ala-D-Ala)](n+1)-di-trans,octa-cis-undecaprenyl diphosphate + di-trans,octa-cis-undecaprenyl diphosphate + H(+)</text>
        <dbReference type="Rhea" id="RHEA:23708"/>
        <dbReference type="Rhea" id="RHEA-COMP:9602"/>
        <dbReference type="Rhea" id="RHEA-COMP:9603"/>
        <dbReference type="ChEBI" id="CHEBI:15378"/>
        <dbReference type="ChEBI" id="CHEBI:58405"/>
        <dbReference type="ChEBI" id="CHEBI:60033"/>
        <dbReference type="ChEBI" id="CHEBI:78435"/>
        <dbReference type="EC" id="2.4.99.28"/>
    </reaction>
</comment>
<feature type="transmembrane region" description="Helical" evidence="18">
    <location>
        <begin position="231"/>
        <end position="249"/>
    </location>
</feature>
<name>A0A4Q9V118_9ACTO</name>
<dbReference type="GO" id="GO:0015648">
    <property type="term" value="F:lipid-linked peptidoglycan transporter activity"/>
    <property type="evidence" value="ECO:0007669"/>
    <property type="project" value="TreeGrafter"/>
</dbReference>
<evidence type="ECO:0000256" key="2">
    <source>
        <dbReference type="ARBA" id="ARBA00004752"/>
    </source>
</evidence>
<feature type="transmembrane region" description="Helical" evidence="18">
    <location>
        <begin position="348"/>
        <end position="376"/>
    </location>
</feature>
<evidence type="ECO:0000256" key="17">
    <source>
        <dbReference type="ARBA" id="ARBA00049966"/>
    </source>
</evidence>
<feature type="transmembrane region" description="Helical" evidence="18">
    <location>
        <begin position="184"/>
        <end position="202"/>
    </location>
</feature>
<dbReference type="GO" id="GO:0051301">
    <property type="term" value="P:cell division"/>
    <property type="evidence" value="ECO:0007669"/>
    <property type="project" value="UniProtKB-KW"/>
</dbReference>
<evidence type="ECO:0000256" key="8">
    <source>
        <dbReference type="ARBA" id="ARBA00022989"/>
    </source>
</evidence>
<comment type="subcellular location">
    <subcellularLocation>
        <location evidence="1">Membrane</location>
        <topology evidence="1">Multi-pass membrane protein</topology>
    </subcellularLocation>
</comment>
<keyword evidence="3" id="KW-0328">Glycosyltransferase</keyword>
<evidence type="ECO:0000256" key="9">
    <source>
        <dbReference type="ARBA" id="ARBA00023136"/>
    </source>
</evidence>
<dbReference type="Pfam" id="PF01098">
    <property type="entry name" value="FTSW_RODA_SPOVE"/>
    <property type="match status" value="1"/>
</dbReference>
<dbReference type="GO" id="GO:0032153">
    <property type="term" value="C:cell division site"/>
    <property type="evidence" value="ECO:0007669"/>
    <property type="project" value="TreeGrafter"/>
</dbReference>
<evidence type="ECO:0000256" key="18">
    <source>
        <dbReference type="SAM" id="Phobius"/>
    </source>
</evidence>
<evidence type="ECO:0000256" key="7">
    <source>
        <dbReference type="ARBA" id="ARBA00022984"/>
    </source>
</evidence>
<feature type="transmembrane region" description="Helical" evidence="18">
    <location>
        <begin position="208"/>
        <end position="224"/>
    </location>
</feature>
<feature type="transmembrane region" description="Helical" evidence="18">
    <location>
        <begin position="316"/>
        <end position="336"/>
    </location>
</feature>
<dbReference type="PANTHER" id="PTHR30474">
    <property type="entry name" value="CELL CYCLE PROTEIN"/>
    <property type="match status" value="1"/>
</dbReference>
<dbReference type="AlphaFoldDB" id="A0A4Q9V118"/>
<dbReference type="InterPro" id="IPR001182">
    <property type="entry name" value="FtsW/RodA"/>
</dbReference>
<accession>A0A4Q9V118</accession>
<keyword evidence="19" id="KW-0132">Cell division</keyword>
<evidence type="ECO:0000313" key="20">
    <source>
        <dbReference type="Proteomes" id="UP000293036"/>
    </source>
</evidence>
<dbReference type="GO" id="GO:0009252">
    <property type="term" value="P:peptidoglycan biosynthetic process"/>
    <property type="evidence" value="ECO:0007669"/>
    <property type="project" value="UniProtKB-KW"/>
</dbReference>
<evidence type="ECO:0000256" key="13">
    <source>
        <dbReference type="ARBA" id="ARBA00041185"/>
    </source>
</evidence>
<keyword evidence="5 18" id="KW-0812">Transmembrane</keyword>
<sequence>MNTLRSDAAAVPTLKLIAEPIDPQVDEHRELTENERKRRDAVQKSVITVIVTSLILLVIGILMVFSATSASSIRAIDRYGNDIVLFSVAIKQVIWAVAGVGGAVLLAFLPYRFIERLCHVIFAGACVLQLAVIFFGKEVAGNTNWLRIGGFQLQPSEFLKLAVIVWLAHMVGRLRVPQMEDLHALAWPAGGIGIATGLVLLPGDMGTSIIYVLIGLGILWLGGLPVKYLGMVFGAGVIGAAGLIAIQPSRLSRVSDYFNNLFSMPDISNPTQVEFAQFAFGTGGWSGLGIGAGKEKWRDLKEAHTDFIFAVIGEELGLFGSIIIVVLFLMLAWAFLRLIVNHPFRYGQLVCAGAGLWICGQALLNMCVVTGLLPVFGVPLPFLSQGGSALMATLFMIGVVISCALGVPGVKESLRVRPVLVHRARAVLRRKDA</sequence>
<dbReference type="EMBL" id="SJDT01000002">
    <property type="protein sequence ID" value="TBW22761.1"/>
    <property type="molecule type" value="Genomic_DNA"/>
</dbReference>
<organism evidence="19 20">
    <name type="scientific">Arcanobacterium bovis</name>
    <dbReference type="NCBI Taxonomy" id="2529275"/>
    <lineage>
        <taxon>Bacteria</taxon>
        <taxon>Bacillati</taxon>
        <taxon>Actinomycetota</taxon>
        <taxon>Actinomycetes</taxon>
        <taxon>Actinomycetales</taxon>
        <taxon>Actinomycetaceae</taxon>
        <taxon>Arcanobacterium</taxon>
    </lineage>
</organism>
<evidence type="ECO:0000256" key="14">
    <source>
        <dbReference type="ARBA" id="ARBA00041418"/>
    </source>
</evidence>
<keyword evidence="8 18" id="KW-1133">Transmembrane helix</keyword>
<dbReference type="PANTHER" id="PTHR30474:SF2">
    <property type="entry name" value="PEPTIDOGLYCAN GLYCOSYLTRANSFERASE FTSW-RELATED"/>
    <property type="match status" value="1"/>
</dbReference>
<evidence type="ECO:0000256" key="15">
    <source>
        <dbReference type="ARBA" id="ARBA00044770"/>
    </source>
</evidence>
<dbReference type="GO" id="GO:0008360">
    <property type="term" value="P:regulation of cell shape"/>
    <property type="evidence" value="ECO:0007669"/>
    <property type="project" value="UniProtKB-KW"/>
</dbReference>
<keyword evidence="4" id="KW-0808">Transferase</keyword>
<evidence type="ECO:0000256" key="6">
    <source>
        <dbReference type="ARBA" id="ARBA00022960"/>
    </source>
</evidence>
<dbReference type="InterPro" id="IPR018365">
    <property type="entry name" value="Cell_cycle_FtsW-rel_CS"/>
</dbReference>
<dbReference type="EC" id="2.4.99.28" evidence="15"/>
<evidence type="ECO:0000256" key="4">
    <source>
        <dbReference type="ARBA" id="ARBA00022679"/>
    </source>
</evidence>
<evidence type="ECO:0000256" key="10">
    <source>
        <dbReference type="ARBA" id="ARBA00032370"/>
    </source>
</evidence>
<proteinExistence type="inferred from homology"/>
<feature type="transmembrane region" description="Helical" evidence="18">
    <location>
        <begin position="388"/>
        <end position="407"/>
    </location>
</feature>
<evidence type="ECO:0000256" key="12">
    <source>
        <dbReference type="ARBA" id="ARBA00038053"/>
    </source>
</evidence>
<evidence type="ECO:0000256" key="11">
    <source>
        <dbReference type="ARBA" id="ARBA00033270"/>
    </source>
</evidence>
<reference evidence="19 20" key="1">
    <citation type="submission" date="2019-02" db="EMBL/GenBank/DDBJ databases">
        <title>Arcanobacterium bovis sp. nov., isolated from the milk of a cow with mastitis.</title>
        <authorList>
            <person name="Sammra O."/>
            <person name="Foster G."/>
            <person name="Hassan A."/>
            <person name="Alssahen M."/>
            <person name="Laemmler C."/>
            <person name="Borowiak M."/>
            <person name="Malorny B."/>
            <person name="Abdulmawjood A."/>
        </authorList>
    </citation>
    <scope>NUCLEOTIDE SEQUENCE [LARGE SCALE GENOMIC DNA]</scope>
    <source>
        <strain evidence="19 20">C605018/01/1</strain>
    </source>
</reference>
<dbReference type="Proteomes" id="UP000293036">
    <property type="component" value="Unassembled WGS sequence"/>
</dbReference>
<feature type="transmembrane region" description="Helical" evidence="18">
    <location>
        <begin position="155"/>
        <end position="172"/>
    </location>
</feature>
<evidence type="ECO:0000256" key="5">
    <source>
        <dbReference type="ARBA" id="ARBA00022692"/>
    </source>
</evidence>
<evidence type="ECO:0000256" key="1">
    <source>
        <dbReference type="ARBA" id="ARBA00004141"/>
    </source>
</evidence>
<dbReference type="OrthoDB" id="9768187at2"/>
<comment type="pathway">
    <text evidence="2">Cell wall biogenesis; peptidoglycan biosynthesis.</text>
</comment>
<keyword evidence="7" id="KW-0573">Peptidoglycan synthesis</keyword>
<dbReference type="RefSeq" id="WP_131279734.1">
    <property type="nucleotide sequence ID" value="NZ_JBHSLR010000009.1"/>
</dbReference>
<protein>
    <recommendedName>
        <fullName evidence="13">Probable peptidoglycan glycosyltransferase FtsW</fullName>
        <ecNumber evidence="15">2.4.99.28</ecNumber>
    </recommendedName>
    <alternativeName>
        <fullName evidence="14">Cell division protein FtsW</fullName>
    </alternativeName>
    <alternativeName>
        <fullName evidence="11">Cell wall polymerase</fullName>
    </alternativeName>
    <alternativeName>
        <fullName evidence="10">Peptidoglycan polymerase</fullName>
    </alternativeName>
</protein>
<evidence type="ECO:0000313" key="19">
    <source>
        <dbReference type="EMBL" id="TBW22761.1"/>
    </source>
</evidence>
<dbReference type="GO" id="GO:0005886">
    <property type="term" value="C:plasma membrane"/>
    <property type="evidence" value="ECO:0007669"/>
    <property type="project" value="TreeGrafter"/>
</dbReference>
<keyword evidence="9 18" id="KW-0472">Membrane</keyword>
<gene>
    <name evidence="19" type="ORF">EZJ44_02305</name>
</gene>
<comment type="function">
    <text evidence="17">Peptidoglycan polymerase that is essential for cell division.</text>
</comment>
<comment type="caution">
    <text evidence="19">The sequence shown here is derived from an EMBL/GenBank/DDBJ whole genome shotgun (WGS) entry which is preliminary data.</text>
</comment>
<feature type="transmembrane region" description="Helical" evidence="18">
    <location>
        <begin position="85"/>
        <end position="109"/>
    </location>
</feature>
<evidence type="ECO:0000256" key="16">
    <source>
        <dbReference type="ARBA" id="ARBA00049902"/>
    </source>
</evidence>
<keyword evidence="19" id="KW-0131">Cell cycle</keyword>
<feature type="transmembrane region" description="Helical" evidence="18">
    <location>
        <begin position="116"/>
        <end position="135"/>
    </location>
</feature>
<keyword evidence="20" id="KW-1185">Reference proteome</keyword>